<dbReference type="EMBL" id="OP072523">
    <property type="protein sequence ID" value="UVX36390.1"/>
    <property type="molecule type" value="Genomic_DNA"/>
</dbReference>
<organism evidence="1 2">
    <name type="scientific">Bacteriophage sp</name>
    <dbReference type="NCBI Taxonomy" id="38018"/>
    <lineage>
        <taxon>Viruses</taxon>
    </lineage>
</organism>
<protein>
    <submittedName>
        <fullName evidence="1">Uncharacterized protein</fullName>
    </submittedName>
</protein>
<dbReference type="Proteomes" id="UP001160027">
    <property type="component" value="Segment"/>
</dbReference>
<reference evidence="2" key="1">
    <citation type="submission" date="2022-07" db="EMBL/GenBank/DDBJ databases">
        <title>High-quality bacteriophage genomes in the Japanese 4D cohort.</title>
        <authorList>
            <person name="Nishijima S."/>
        </authorList>
    </citation>
    <scope>NUCLEOTIDE SEQUENCE [LARGE SCALE GENOMIC DNA]</scope>
</reference>
<name>A0ABY5TT37_9VIRU</name>
<evidence type="ECO:0000313" key="2">
    <source>
        <dbReference type="Proteomes" id="UP001160027"/>
    </source>
</evidence>
<proteinExistence type="predicted"/>
<keyword evidence="2" id="KW-1185">Reference proteome</keyword>
<accession>A0ABY5TT37</accession>
<evidence type="ECO:0000313" key="1">
    <source>
        <dbReference type="EMBL" id="UVX36390.1"/>
    </source>
</evidence>
<sequence>METVRNLTVEQAHDMINSIDTSLIPECRDFDTYTETDDIWRIGDYGYVDADVYEQAFRDYEERNGKTEWASAMYVLEGNQPTRLGFFVEAYNLGGMPMLDGLLGAQFDNGDADNVYLTNGEAWPI</sequence>